<gene>
    <name evidence="1" type="ORF">ALC57_06542</name>
</gene>
<dbReference type="GO" id="GO:0003676">
    <property type="term" value="F:nucleic acid binding"/>
    <property type="evidence" value="ECO:0007669"/>
    <property type="project" value="InterPro"/>
</dbReference>
<protein>
    <recommendedName>
        <fullName evidence="3">DUF4817 domain-containing protein</fullName>
    </recommendedName>
</protein>
<feature type="non-terminal residue" evidence="1">
    <location>
        <position position="1"/>
    </location>
</feature>
<proteinExistence type="predicted"/>
<organism evidence="1 2">
    <name type="scientific">Trachymyrmex cornetzi</name>
    <dbReference type="NCBI Taxonomy" id="471704"/>
    <lineage>
        <taxon>Eukaryota</taxon>
        <taxon>Metazoa</taxon>
        <taxon>Ecdysozoa</taxon>
        <taxon>Arthropoda</taxon>
        <taxon>Hexapoda</taxon>
        <taxon>Insecta</taxon>
        <taxon>Pterygota</taxon>
        <taxon>Neoptera</taxon>
        <taxon>Endopterygota</taxon>
        <taxon>Hymenoptera</taxon>
        <taxon>Apocrita</taxon>
        <taxon>Aculeata</taxon>
        <taxon>Formicoidea</taxon>
        <taxon>Formicidae</taxon>
        <taxon>Myrmicinae</taxon>
        <taxon>Trachymyrmex</taxon>
    </lineage>
</organism>
<dbReference type="PANTHER" id="PTHR47326">
    <property type="entry name" value="TRANSPOSABLE ELEMENT TC3 TRANSPOSASE-LIKE PROTEIN"/>
    <property type="match status" value="1"/>
</dbReference>
<evidence type="ECO:0000313" key="2">
    <source>
        <dbReference type="Proteomes" id="UP000078492"/>
    </source>
</evidence>
<dbReference type="Proteomes" id="UP000078492">
    <property type="component" value="Unassembled WGS sequence"/>
</dbReference>
<dbReference type="PANTHER" id="PTHR47326:SF1">
    <property type="entry name" value="HTH PSQ-TYPE DOMAIN-CONTAINING PROTEIN"/>
    <property type="match status" value="1"/>
</dbReference>
<dbReference type="Gene3D" id="3.30.420.10">
    <property type="entry name" value="Ribonuclease H-like superfamily/Ribonuclease H"/>
    <property type="match status" value="1"/>
</dbReference>
<sequence>IIASQIVGPIFFENNLNSNRYSVLLETELPVLLENFPLRSRLDMWFQQDGCPPHTSRVARAVLNTMFPNKWIGKFGPINYPPRSPDLTVLDFYLWGRIKDLEGYRQRSTTRGDMIFRITEAIRSLEANEILHATNSFQSRVDGCIVQNGRHFEHLS</sequence>
<dbReference type="EMBL" id="KQ979541">
    <property type="protein sequence ID" value="KYN21097.1"/>
    <property type="molecule type" value="Genomic_DNA"/>
</dbReference>
<name>A0A151J8B5_9HYME</name>
<dbReference type="AlphaFoldDB" id="A0A151J8B5"/>
<evidence type="ECO:0000313" key="1">
    <source>
        <dbReference type="EMBL" id="KYN21097.1"/>
    </source>
</evidence>
<reference evidence="1 2" key="1">
    <citation type="submission" date="2015-09" db="EMBL/GenBank/DDBJ databases">
        <title>Trachymyrmex cornetzi WGS genome.</title>
        <authorList>
            <person name="Nygaard S."/>
            <person name="Hu H."/>
            <person name="Boomsma J."/>
            <person name="Zhang G."/>
        </authorList>
    </citation>
    <scope>NUCLEOTIDE SEQUENCE [LARGE SCALE GENOMIC DNA]</scope>
    <source>
        <strain evidence="1">Tcor2-1</strain>
        <tissue evidence="1">Whole body</tissue>
    </source>
</reference>
<keyword evidence="2" id="KW-1185">Reference proteome</keyword>
<evidence type="ECO:0008006" key="3">
    <source>
        <dbReference type="Google" id="ProtNLM"/>
    </source>
</evidence>
<accession>A0A151J8B5</accession>
<dbReference type="InterPro" id="IPR036397">
    <property type="entry name" value="RNaseH_sf"/>
</dbReference>
<dbReference type="STRING" id="471704.A0A151J8B5"/>